<accession>A0ABY0KFN2</accession>
<evidence type="ECO:0000313" key="5">
    <source>
        <dbReference type="EMBL" id="SCE66362.1"/>
    </source>
</evidence>
<dbReference type="Pfam" id="PF01037">
    <property type="entry name" value="AsnC_trans_reg"/>
    <property type="match status" value="1"/>
</dbReference>
<dbReference type="InterPro" id="IPR019885">
    <property type="entry name" value="Tscrpt_reg_HTH_AsnC-type_CS"/>
</dbReference>
<gene>
    <name evidence="5" type="ORF">GA0070562_1462</name>
</gene>
<comment type="caution">
    <text evidence="5">The sequence shown here is derived from an EMBL/GenBank/DDBJ whole genome shotgun (WGS) entry which is preliminary data.</text>
</comment>
<dbReference type="SUPFAM" id="SSF54909">
    <property type="entry name" value="Dimeric alpha+beta barrel"/>
    <property type="match status" value="1"/>
</dbReference>
<organism evidence="5 6">
    <name type="scientific">Micromonospora tulbaghiae</name>
    <dbReference type="NCBI Taxonomy" id="479978"/>
    <lineage>
        <taxon>Bacteria</taxon>
        <taxon>Bacillati</taxon>
        <taxon>Actinomycetota</taxon>
        <taxon>Actinomycetes</taxon>
        <taxon>Micromonosporales</taxon>
        <taxon>Micromonosporaceae</taxon>
        <taxon>Micromonospora</taxon>
    </lineage>
</organism>
<dbReference type="PANTHER" id="PTHR30154:SF53">
    <property type="entry name" value="HTH-TYPE TRANSCRIPTIONAL REGULATOR LRPC"/>
    <property type="match status" value="1"/>
</dbReference>
<dbReference type="PRINTS" id="PR00033">
    <property type="entry name" value="HTHASNC"/>
</dbReference>
<keyword evidence="2" id="KW-0238">DNA-binding</keyword>
<dbReference type="PANTHER" id="PTHR30154">
    <property type="entry name" value="LEUCINE-RESPONSIVE REGULATORY PROTEIN"/>
    <property type="match status" value="1"/>
</dbReference>
<dbReference type="CDD" id="cd00090">
    <property type="entry name" value="HTH_ARSR"/>
    <property type="match status" value="1"/>
</dbReference>
<sequence>MVAERIGSLSVDTIDLSLVELLRGNARLSYAELARQVGLSAPAVHERVGKLESSGVIQAYRAEVEPESIGLGVTALIGIIEDSDADTDDVLESFRRIPEIESCYFMAGVESFLLKARVGTIAELEQLIVRLNRTAGVASTRTSIALSTKWENRPQPLEPPTA</sequence>
<dbReference type="PROSITE" id="PS50956">
    <property type="entry name" value="HTH_ASNC_2"/>
    <property type="match status" value="1"/>
</dbReference>
<dbReference type="SUPFAM" id="SSF46785">
    <property type="entry name" value="Winged helix' DNA-binding domain"/>
    <property type="match status" value="1"/>
</dbReference>
<dbReference type="Gene3D" id="1.10.10.10">
    <property type="entry name" value="Winged helix-like DNA-binding domain superfamily/Winged helix DNA-binding domain"/>
    <property type="match status" value="1"/>
</dbReference>
<evidence type="ECO:0000259" key="4">
    <source>
        <dbReference type="PROSITE" id="PS50956"/>
    </source>
</evidence>
<reference evidence="5 6" key="1">
    <citation type="submission" date="2016-06" db="EMBL/GenBank/DDBJ databases">
        <authorList>
            <person name="Varghese N."/>
            <person name="Submissions Spin"/>
        </authorList>
    </citation>
    <scope>NUCLEOTIDE SEQUENCE [LARGE SCALE GENOMIC DNA]</scope>
    <source>
        <strain evidence="5 6">DSM 45142</strain>
    </source>
</reference>
<keyword evidence="1" id="KW-0805">Transcription regulation</keyword>
<proteinExistence type="predicted"/>
<dbReference type="Pfam" id="PF13412">
    <property type="entry name" value="HTH_24"/>
    <property type="match status" value="1"/>
</dbReference>
<dbReference type="InterPro" id="IPR011991">
    <property type="entry name" value="ArsR-like_HTH"/>
</dbReference>
<dbReference type="EMBL" id="FMCQ01000001">
    <property type="protein sequence ID" value="SCE66362.1"/>
    <property type="molecule type" value="Genomic_DNA"/>
</dbReference>
<dbReference type="InterPro" id="IPR036388">
    <property type="entry name" value="WH-like_DNA-bd_sf"/>
</dbReference>
<dbReference type="Gene3D" id="3.30.70.920">
    <property type="match status" value="1"/>
</dbReference>
<feature type="domain" description="HTH asnC-type" evidence="4">
    <location>
        <begin position="11"/>
        <end position="72"/>
    </location>
</feature>
<dbReference type="InterPro" id="IPR036390">
    <property type="entry name" value="WH_DNA-bd_sf"/>
</dbReference>
<dbReference type="InterPro" id="IPR019887">
    <property type="entry name" value="Tscrpt_reg_AsnC/Lrp_C"/>
</dbReference>
<keyword evidence="6" id="KW-1185">Reference proteome</keyword>
<name>A0ABY0KFN2_9ACTN</name>
<evidence type="ECO:0000313" key="6">
    <source>
        <dbReference type="Proteomes" id="UP000199405"/>
    </source>
</evidence>
<dbReference type="PROSITE" id="PS00519">
    <property type="entry name" value="HTH_ASNC_1"/>
    <property type="match status" value="1"/>
</dbReference>
<dbReference type="SMART" id="SM00344">
    <property type="entry name" value="HTH_ASNC"/>
    <property type="match status" value="1"/>
</dbReference>
<dbReference type="InterPro" id="IPR011008">
    <property type="entry name" value="Dimeric_a/b-barrel"/>
</dbReference>
<evidence type="ECO:0000256" key="3">
    <source>
        <dbReference type="ARBA" id="ARBA00023163"/>
    </source>
</evidence>
<dbReference type="Proteomes" id="UP000199405">
    <property type="component" value="Unassembled WGS sequence"/>
</dbReference>
<keyword evidence="3" id="KW-0804">Transcription</keyword>
<dbReference type="InterPro" id="IPR019888">
    <property type="entry name" value="Tscrpt_reg_AsnC-like"/>
</dbReference>
<protein>
    <submittedName>
        <fullName evidence="5">Transcriptional regulator, AsnC family</fullName>
    </submittedName>
</protein>
<evidence type="ECO:0000256" key="1">
    <source>
        <dbReference type="ARBA" id="ARBA00023015"/>
    </source>
</evidence>
<evidence type="ECO:0000256" key="2">
    <source>
        <dbReference type="ARBA" id="ARBA00023125"/>
    </source>
</evidence>
<dbReference type="InterPro" id="IPR000485">
    <property type="entry name" value="AsnC-type_HTH_dom"/>
</dbReference>